<dbReference type="Proteomes" id="UP001195914">
    <property type="component" value="Unassembled WGS sequence"/>
</dbReference>
<protein>
    <submittedName>
        <fullName evidence="5">Transcription factor IWS1</fullName>
    </submittedName>
</protein>
<feature type="compositionally biased region" description="Basic residues" evidence="3">
    <location>
        <begin position="54"/>
        <end position="64"/>
    </location>
</feature>
<gene>
    <name evidence="5" type="ORF">X943_001049</name>
</gene>
<feature type="compositionally biased region" description="Polar residues" evidence="3">
    <location>
        <begin position="36"/>
        <end position="47"/>
    </location>
</feature>
<feature type="region of interest" description="Disordered" evidence="3">
    <location>
        <begin position="1"/>
        <end position="102"/>
    </location>
</feature>
<dbReference type="InterPro" id="IPR051037">
    <property type="entry name" value="RNAPII_TF_IWS1"/>
</dbReference>
<dbReference type="GO" id="GO:0016973">
    <property type="term" value="P:poly(A)+ mRNA export from nucleus"/>
    <property type="evidence" value="ECO:0007669"/>
    <property type="project" value="TreeGrafter"/>
</dbReference>
<dbReference type="AlphaFoldDB" id="A0AAD9GH68"/>
<dbReference type="PANTHER" id="PTHR46010:SF1">
    <property type="entry name" value="PROTEIN IWS1 HOMOLOG"/>
    <property type="match status" value="1"/>
</dbReference>
<comment type="similarity">
    <text evidence="1">Belongs to the IWS1 family.</text>
</comment>
<evidence type="ECO:0000259" key="4">
    <source>
        <dbReference type="PROSITE" id="PS51319"/>
    </source>
</evidence>
<evidence type="ECO:0000256" key="2">
    <source>
        <dbReference type="PROSITE-ProRule" id="PRU00649"/>
    </source>
</evidence>
<evidence type="ECO:0000256" key="1">
    <source>
        <dbReference type="ARBA" id="ARBA00037992"/>
    </source>
</evidence>
<evidence type="ECO:0000313" key="6">
    <source>
        <dbReference type="Proteomes" id="UP001195914"/>
    </source>
</evidence>
<dbReference type="GO" id="GO:0005634">
    <property type="term" value="C:nucleus"/>
    <property type="evidence" value="ECO:0007669"/>
    <property type="project" value="UniProtKB-SubCell"/>
</dbReference>
<dbReference type="InterPro" id="IPR017923">
    <property type="entry name" value="TFIIS_N"/>
</dbReference>
<evidence type="ECO:0000256" key="3">
    <source>
        <dbReference type="SAM" id="MobiDB-lite"/>
    </source>
</evidence>
<name>A0AAD9GH68_BABDI</name>
<reference evidence="5" key="1">
    <citation type="journal article" date="2014" name="Nucleic Acids Res.">
        <title>The evolutionary dynamics of variant antigen genes in Babesia reveal a history of genomic innovation underlying host-parasite interaction.</title>
        <authorList>
            <person name="Jackson A.P."/>
            <person name="Otto T.D."/>
            <person name="Darby A."/>
            <person name="Ramaprasad A."/>
            <person name="Xia D."/>
            <person name="Echaide I.E."/>
            <person name="Farber M."/>
            <person name="Gahlot S."/>
            <person name="Gamble J."/>
            <person name="Gupta D."/>
            <person name="Gupta Y."/>
            <person name="Jackson L."/>
            <person name="Malandrin L."/>
            <person name="Malas T.B."/>
            <person name="Moussa E."/>
            <person name="Nair M."/>
            <person name="Reid A.J."/>
            <person name="Sanders M."/>
            <person name="Sharma J."/>
            <person name="Tracey A."/>
            <person name="Quail M.A."/>
            <person name="Weir W."/>
            <person name="Wastling J.M."/>
            <person name="Hall N."/>
            <person name="Willadsen P."/>
            <person name="Lingelbach K."/>
            <person name="Shiels B."/>
            <person name="Tait A."/>
            <person name="Berriman M."/>
            <person name="Allred D.R."/>
            <person name="Pain A."/>
        </authorList>
    </citation>
    <scope>NUCLEOTIDE SEQUENCE</scope>
    <source>
        <strain evidence="5">1802A</strain>
    </source>
</reference>
<evidence type="ECO:0000313" key="5">
    <source>
        <dbReference type="EMBL" id="KAK1938414.1"/>
    </source>
</evidence>
<reference evidence="5" key="2">
    <citation type="submission" date="2021-05" db="EMBL/GenBank/DDBJ databases">
        <authorList>
            <person name="Pain A."/>
        </authorList>
    </citation>
    <scope>NUCLEOTIDE SEQUENCE</scope>
    <source>
        <strain evidence="5">1802A</strain>
    </source>
</reference>
<comment type="subcellular location">
    <subcellularLocation>
        <location evidence="2">Nucleus</location>
    </subcellularLocation>
</comment>
<feature type="compositionally biased region" description="Low complexity" evidence="3">
    <location>
        <begin position="7"/>
        <end position="19"/>
    </location>
</feature>
<sequence>MAEEAVDASVTDTSVDVAAEPPREALAENAQDRVGVSNTETGSSAAEESNKTKPQAKRLKKKKQKGAETTEDDNIKVPKKKASRKKDADQDGDFVPSSETFDKNHLDADDFYDAEFEERKSPAKKSASAGKLYFDEVLKRVKERKRKNVQLTAEECQLYCRQLVERMIAAASMDVEAVKQGKPGLAKLKMLSEISEFSKPAWRNWCITEGAAVALASWIATLPDGSLPNLSVRTKVLQIALQLPFQSNDLRDNDLGRLIVALWKHPDECDSNRVLIRSIVQKWVRPMLGLASNYADMQQDYGLPDKSSMLALEGEEKDRKSSQKFSQDRSQMGSIIVSQDRINSKLTQMFRVIEARRKAPSKATRVNMDGALV</sequence>
<organism evidence="5 6">
    <name type="scientific">Babesia divergens</name>
    <dbReference type="NCBI Taxonomy" id="32595"/>
    <lineage>
        <taxon>Eukaryota</taxon>
        <taxon>Sar</taxon>
        <taxon>Alveolata</taxon>
        <taxon>Apicomplexa</taxon>
        <taxon>Aconoidasida</taxon>
        <taxon>Piroplasmida</taxon>
        <taxon>Babesiidae</taxon>
        <taxon>Babesia</taxon>
    </lineage>
</organism>
<proteinExistence type="inferred from homology"/>
<accession>A0AAD9GH68</accession>
<dbReference type="Pfam" id="PF08711">
    <property type="entry name" value="Med26"/>
    <property type="match status" value="1"/>
</dbReference>
<keyword evidence="2" id="KW-0539">Nucleus</keyword>
<dbReference type="PANTHER" id="PTHR46010">
    <property type="entry name" value="PROTEIN IWS1 HOMOLOG"/>
    <property type="match status" value="1"/>
</dbReference>
<feature type="domain" description="TFIIS N-terminal" evidence="4">
    <location>
        <begin position="213"/>
        <end position="290"/>
    </location>
</feature>
<comment type="caution">
    <text evidence="5">The sequence shown here is derived from an EMBL/GenBank/DDBJ whole genome shotgun (WGS) entry which is preliminary data.</text>
</comment>
<feature type="compositionally biased region" description="Basic and acidic residues" evidence="3">
    <location>
        <begin position="65"/>
        <end position="76"/>
    </location>
</feature>
<dbReference type="PROSITE" id="PS51319">
    <property type="entry name" value="TFIIS_N"/>
    <property type="match status" value="1"/>
</dbReference>
<dbReference type="EMBL" id="JAHBMH010000024">
    <property type="protein sequence ID" value="KAK1938414.1"/>
    <property type="molecule type" value="Genomic_DNA"/>
</dbReference>
<keyword evidence="6" id="KW-1185">Reference proteome</keyword>
<dbReference type="Gene3D" id="1.20.930.10">
    <property type="entry name" value="Conserved domain common to transcription factors TFIIS, elongin A, CRSP70"/>
    <property type="match status" value="1"/>
</dbReference>
<dbReference type="InterPro" id="IPR035441">
    <property type="entry name" value="TFIIS/LEDGF_dom_sf"/>
</dbReference>